<dbReference type="InterPro" id="IPR011059">
    <property type="entry name" value="Metal-dep_hydrolase_composite"/>
</dbReference>
<reference evidence="2 3" key="1">
    <citation type="submission" date="2024-05" db="EMBL/GenBank/DDBJ databases">
        <title>A draft genome resource for the thread blight pathogen Marasmius tenuissimus strain MS-2.</title>
        <authorList>
            <person name="Yulfo-Soto G.E."/>
            <person name="Baruah I.K."/>
            <person name="Amoako-Attah I."/>
            <person name="Bukari Y."/>
            <person name="Meinhardt L.W."/>
            <person name="Bailey B.A."/>
            <person name="Cohen S.P."/>
        </authorList>
    </citation>
    <scope>NUCLEOTIDE SEQUENCE [LARGE SCALE GENOMIC DNA]</scope>
    <source>
        <strain evidence="2 3">MS-2</strain>
    </source>
</reference>
<protein>
    <recommendedName>
        <fullName evidence="1">Amidohydrolase-related domain-containing protein</fullName>
    </recommendedName>
</protein>
<evidence type="ECO:0000313" key="3">
    <source>
        <dbReference type="Proteomes" id="UP001437256"/>
    </source>
</evidence>
<dbReference type="EMBL" id="JBBXMP010000012">
    <property type="protein sequence ID" value="KAL0069505.1"/>
    <property type="molecule type" value="Genomic_DNA"/>
</dbReference>
<dbReference type="Gene3D" id="3.20.20.140">
    <property type="entry name" value="Metal-dependent hydrolases"/>
    <property type="match status" value="1"/>
</dbReference>
<dbReference type="SUPFAM" id="SSF51556">
    <property type="entry name" value="Metallo-dependent hydrolases"/>
    <property type="match status" value="1"/>
</dbReference>
<gene>
    <name evidence="2" type="ORF">AAF712_003540</name>
</gene>
<dbReference type="Pfam" id="PF01979">
    <property type="entry name" value="Amidohydro_1"/>
    <property type="match status" value="1"/>
</dbReference>
<evidence type="ECO:0000313" key="2">
    <source>
        <dbReference type="EMBL" id="KAL0069505.1"/>
    </source>
</evidence>
<dbReference type="Proteomes" id="UP001437256">
    <property type="component" value="Unassembled WGS sequence"/>
</dbReference>
<keyword evidence="3" id="KW-1185">Reference proteome</keyword>
<dbReference type="InterPro" id="IPR006680">
    <property type="entry name" value="Amidohydro-rel"/>
</dbReference>
<feature type="domain" description="Amidohydrolase-related" evidence="1">
    <location>
        <begin position="43"/>
        <end position="374"/>
    </location>
</feature>
<dbReference type="SUPFAM" id="SSF51338">
    <property type="entry name" value="Composite domain of metallo-dependent hydrolases"/>
    <property type="match status" value="2"/>
</dbReference>
<dbReference type="InterPro" id="IPR051781">
    <property type="entry name" value="Metallo-dep_Hydrolase"/>
</dbReference>
<dbReference type="PANTHER" id="PTHR43135:SF3">
    <property type="entry name" value="ALPHA-D-RIBOSE 1-METHYLPHOSPHONATE 5-TRIPHOSPHATE DIPHOSPHATASE"/>
    <property type="match status" value="1"/>
</dbReference>
<sequence>MSFSKNQLIVVDTESGLIFDVRDWDEGEEEHWNSNFVDLRKTTVLPGFVDAHVHMFLHAYNETSWDNQQTQESYAERVIRATVHAKKTLMAGFTTVRDLGTEGVGDADIALRKCLSGPDPLIPGPRYFCANKAIVATGSYGPKSSIYPSQEGIDGVVGAEAADGVDGCLKAVRKQIGTGADWIKVYADYRPRSRMSDVSPTTAARLIPTFAEPELQAMITTAHSYGVKIAAHANTLSSFKTLLSLGIDSIEHCIQDHNPRTLTNSDSNLSPINDLFSTWSRNHPNTFWVPTLAVYYKFKQYKGGNDPKANADWDRTAEMFKRALELGFERIACGGDTGAFTHGENALEMKLMVELGADPKKVLRWATLSGWECLRGMHWETTTASSSTVVGDNDVRFGCIKKGWAADIVALDSVDVELEFEHAVDRVTFVMKGGRIYKEGAS</sequence>
<dbReference type="PANTHER" id="PTHR43135">
    <property type="entry name" value="ALPHA-D-RIBOSE 1-METHYLPHOSPHONATE 5-TRIPHOSPHATE DIPHOSPHATASE"/>
    <property type="match status" value="1"/>
</dbReference>
<organism evidence="2 3">
    <name type="scientific">Marasmius tenuissimus</name>
    <dbReference type="NCBI Taxonomy" id="585030"/>
    <lineage>
        <taxon>Eukaryota</taxon>
        <taxon>Fungi</taxon>
        <taxon>Dikarya</taxon>
        <taxon>Basidiomycota</taxon>
        <taxon>Agaricomycotina</taxon>
        <taxon>Agaricomycetes</taxon>
        <taxon>Agaricomycetidae</taxon>
        <taxon>Agaricales</taxon>
        <taxon>Marasmiineae</taxon>
        <taxon>Marasmiaceae</taxon>
        <taxon>Marasmius</taxon>
    </lineage>
</organism>
<dbReference type="Gene3D" id="2.30.40.10">
    <property type="entry name" value="Urease, subunit C, domain 1"/>
    <property type="match status" value="1"/>
</dbReference>
<dbReference type="InterPro" id="IPR032466">
    <property type="entry name" value="Metal_Hydrolase"/>
</dbReference>
<evidence type="ECO:0000259" key="1">
    <source>
        <dbReference type="Pfam" id="PF01979"/>
    </source>
</evidence>
<comment type="caution">
    <text evidence="2">The sequence shown here is derived from an EMBL/GenBank/DDBJ whole genome shotgun (WGS) entry which is preliminary data.</text>
</comment>
<accession>A0ABR3A7L1</accession>
<name>A0ABR3A7L1_9AGAR</name>
<proteinExistence type="predicted"/>